<evidence type="ECO:0000256" key="2">
    <source>
        <dbReference type="SAM" id="MobiDB-lite"/>
    </source>
</evidence>
<dbReference type="Gene3D" id="3.40.630.190">
    <property type="entry name" value="LCP protein"/>
    <property type="match status" value="1"/>
</dbReference>
<dbReference type="Proteomes" id="UP000321617">
    <property type="component" value="Unassembled WGS sequence"/>
</dbReference>
<dbReference type="PANTHER" id="PTHR33392:SF6">
    <property type="entry name" value="POLYISOPRENYL-TEICHOIC ACID--PEPTIDOGLYCAN TEICHOIC ACID TRANSFERASE TAGU"/>
    <property type="match status" value="1"/>
</dbReference>
<keyword evidence="3" id="KW-1133">Transmembrane helix</keyword>
<evidence type="ECO:0000256" key="1">
    <source>
        <dbReference type="ARBA" id="ARBA00006068"/>
    </source>
</evidence>
<comment type="caution">
    <text evidence="5">The sequence shown here is derived from an EMBL/GenBank/DDBJ whole genome shotgun (WGS) entry which is preliminary data.</text>
</comment>
<evidence type="ECO:0000256" key="3">
    <source>
        <dbReference type="SAM" id="Phobius"/>
    </source>
</evidence>
<dbReference type="Pfam" id="PF03816">
    <property type="entry name" value="LytR_cpsA_psr"/>
    <property type="match status" value="1"/>
</dbReference>
<accession>A0A562ULI5</accession>
<dbReference type="NCBIfam" id="TIGR00350">
    <property type="entry name" value="lytR_cpsA_psr"/>
    <property type="match status" value="1"/>
</dbReference>
<dbReference type="AlphaFoldDB" id="A0A562ULI5"/>
<keyword evidence="3" id="KW-0812">Transmembrane</keyword>
<gene>
    <name evidence="5" type="ORF">LX16_5213</name>
</gene>
<protein>
    <submittedName>
        <fullName evidence="5">LytR family transcriptional attenuator</fullName>
    </submittedName>
</protein>
<dbReference type="PANTHER" id="PTHR33392">
    <property type="entry name" value="POLYISOPRENYL-TEICHOIC ACID--PEPTIDOGLYCAN TEICHOIC ACID TRANSFERASE TAGU"/>
    <property type="match status" value="1"/>
</dbReference>
<sequence length="370" mass="39565">MSRVPTAGERRRGAAGSGGRGTTYGGRSGRRTTPPGGRANRFVLVALILSIVATIGGIGGWGYLASLNGGLDRFDAFDGLDDRPDKVVEGSLNVLVLGSDSRNPDSSEGSRADTIMMLHVPADGGKAYIVSLPRDLWVEIPASEDGSWGGGMGKLNSALSSGGLPLMVATVENYSGVRIDHVMEIDFDGLKEVVDALGGVTMDVEPATGYDTLVSIHKPYREFQAGEQELDGEEALDYVRQRKQFQDGDFARMRHQQELLMAMMDKATSAGIITNPNALQSFLTSVLDAVKVDQEFDLVATALQFSHLRSDDLVFLTCPNLGSQIIGDEDVVVSDPENAGPMFQAIGNDEMAEWVKNHPDAVKGSDADTQ</sequence>
<keyword evidence="3" id="KW-0472">Membrane</keyword>
<keyword evidence="6" id="KW-1185">Reference proteome</keyword>
<dbReference type="EMBL" id="VLLL01000012">
    <property type="protein sequence ID" value="TWJ06477.1"/>
    <property type="molecule type" value="Genomic_DNA"/>
</dbReference>
<evidence type="ECO:0000313" key="6">
    <source>
        <dbReference type="Proteomes" id="UP000321617"/>
    </source>
</evidence>
<reference evidence="5 6" key="1">
    <citation type="journal article" date="2013" name="Stand. Genomic Sci.">
        <title>Genomic Encyclopedia of Type Strains, Phase I: The one thousand microbial genomes (KMG-I) project.</title>
        <authorList>
            <person name="Kyrpides N.C."/>
            <person name="Woyke T."/>
            <person name="Eisen J.A."/>
            <person name="Garrity G."/>
            <person name="Lilburn T.G."/>
            <person name="Beck B.J."/>
            <person name="Whitman W.B."/>
            <person name="Hugenholtz P."/>
            <person name="Klenk H.P."/>
        </authorList>
    </citation>
    <scope>NUCLEOTIDE SEQUENCE [LARGE SCALE GENOMIC DNA]</scope>
    <source>
        <strain evidence="5 6">DSM 45044</strain>
    </source>
</reference>
<evidence type="ECO:0000313" key="5">
    <source>
        <dbReference type="EMBL" id="TWJ06477.1"/>
    </source>
</evidence>
<name>A0A562ULI5_9ACTN</name>
<proteinExistence type="inferred from homology"/>
<feature type="transmembrane region" description="Helical" evidence="3">
    <location>
        <begin position="42"/>
        <end position="64"/>
    </location>
</feature>
<feature type="compositionally biased region" description="Gly residues" evidence="2">
    <location>
        <begin position="15"/>
        <end position="27"/>
    </location>
</feature>
<dbReference type="InterPro" id="IPR050922">
    <property type="entry name" value="LytR/CpsA/Psr_CW_biosynth"/>
</dbReference>
<feature type="region of interest" description="Disordered" evidence="2">
    <location>
        <begin position="1"/>
        <end position="35"/>
    </location>
</feature>
<organism evidence="5 6">
    <name type="scientific">Stackebrandtia albiflava</name>
    <dbReference type="NCBI Taxonomy" id="406432"/>
    <lineage>
        <taxon>Bacteria</taxon>
        <taxon>Bacillati</taxon>
        <taxon>Actinomycetota</taxon>
        <taxon>Actinomycetes</taxon>
        <taxon>Glycomycetales</taxon>
        <taxon>Glycomycetaceae</taxon>
        <taxon>Stackebrandtia</taxon>
    </lineage>
</organism>
<evidence type="ECO:0000259" key="4">
    <source>
        <dbReference type="Pfam" id="PF03816"/>
    </source>
</evidence>
<comment type="similarity">
    <text evidence="1">Belongs to the LytR/CpsA/Psr (LCP) family.</text>
</comment>
<feature type="domain" description="Cell envelope-related transcriptional attenuator" evidence="4">
    <location>
        <begin position="111"/>
        <end position="268"/>
    </location>
</feature>
<dbReference type="InterPro" id="IPR004474">
    <property type="entry name" value="LytR_CpsA_psr"/>
</dbReference>